<dbReference type="InterPro" id="IPR015914">
    <property type="entry name" value="PAPs_N"/>
</dbReference>
<dbReference type="RefSeq" id="WP_211631826.1">
    <property type="nucleotide sequence ID" value="NZ_CP073100.1"/>
</dbReference>
<dbReference type="SUPFAM" id="SSF49363">
    <property type="entry name" value="Purple acid phosphatase, N-terminal domain"/>
    <property type="match status" value="1"/>
</dbReference>
<dbReference type="Pfam" id="PF16656">
    <property type="entry name" value="Pur_ac_phosph_N"/>
    <property type="match status" value="1"/>
</dbReference>
<dbReference type="InterPro" id="IPR008963">
    <property type="entry name" value="Purple_acid_Pase-like_N"/>
</dbReference>
<dbReference type="EMBL" id="CP073100">
    <property type="protein sequence ID" value="QUE51687.1"/>
    <property type="molecule type" value="Genomic_DNA"/>
</dbReference>
<feature type="compositionally biased region" description="Polar residues" evidence="2">
    <location>
        <begin position="51"/>
        <end position="61"/>
    </location>
</feature>
<feature type="signal peptide" evidence="3">
    <location>
        <begin position="1"/>
        <end position="21"/>
    </location>
</feature>
<evidence type="ECO:0000256" key="3">
    <source>
        <dbReference type="SAM" id="SignalP"/>
    </source>
</evidence>
<feature type="compositionally biased region" description="Low complexity" evidence="2">
    <location>
        <begin position="38"/>
        <end position="50"/>
    </location>
</feature>
<dbReference type="Proteomes" id="UP000676169">
    <property type="component" value="Chromosome"/>
</dbReference>
<feature type="domain" description="Calcineurin-like phosphoesterase" evidence="4">
    <location>
        <begin position="814"/>
        <end position="1025"/>
    </location>
</feature>
<evidence type="ECO:0000259" key="5">
    <source>
        <dbReference type="Pfam" id="PF16656"/>
    </source>
</evidence>
<feature type="region of interest" description="Disordered" evidence="2">
    <location>
        <begin position="37"/>
        <end position="61"/>
    </location>
</feature>
<protein>
    <submittedName>
        <fullName evidence="6">Metallophosphoesterase</fullName>
    </submittedName>
</protein>
<dbReference type="SUPFAM" id="SSF49299">
    <property type="entry name" value="PKD domain"/>
    <property type="match status" value="1"/>
</dbReference>
<dbReference type="PANTHER" id="PTHR45867:SF3">
    <property type="entry name" value="ACID PHOSPHATASE TYPE 7"/>
    <property type="match status" value="1"/>
</dbReference>
<evidence type="ECO:0000259" key="4">
    <source>
        <dbReference type="Pfam" id="PF00149"/>
    </source>
</evidence>
<evidence type="ECO:0000313" key="6">
    <source>
        <dbReference type="EMBL" id="QUE51687.1"/>
    </source>
</evidence>
<dbReference type="InterPro" id="IPR035986">
    <property type="entry name" value="PKD_dom_sf"/>
</dbReference>
<dbReference type="GO" id="GO:0046872">
    <property type="term" value="F:metal ion binding"/>
    <property type="evidence" value="ECO:0007669"/>
    <property type="project" value="InterPro"/>
</dbReference>
<feature type="domain" description="Purple acid phosphatase N-terminal" evidence="5">
    <location>
        <begin position="707"/>
        <end position="787"/>
    </location>
</feature>
<proteinExistence type="predicted"/>
<dbReference type="InterPro" id="IPR029052">
    <property type="entry name" value="Metallo-depent_PP-like"/>
</dbReference>
<dbReference type="Gene3D" id="2.60.40.10">
    <property type="entry name" value="Immunoglobulins"/>
    <property type="match status" value="3"/>
</dbReference>
<dbReference type="InterPro" id="IPR004843">
    <property type="entry name" value="Calcineurin-like_PHP"/>
</dbReference>
<name>A0A975PFM5_9BACT</name>
<feature type="chain" id="PRO_5036916106" evidence="3">
    <location>
        <begin position="22"/>
        <end position="1317"/>
    </location>
</feature>
<dbReference type="Gene3D" id="2.60.40.380">
    <property type="entry name" value="Purple acid phosphatase-like, N-terminal"/>
    <property type="match status" value="1"/>
</dbReference>
<evidence type="ECO:0000256" key="2">
    <source>
        <dbReference type="SAM" id="MobiDB-lite"/>
    </source>
</evidence>
<evidence type="ECO:0000256" key="1">
    <source>
        <dbReference type="ARBA" id="ARBA00022729"/>
    </source>
</evidence>
<accession>A0A975PFM5</accession>
<sequence>MNLRHLQPLAALVLLSGMTQAQSVSFTGSFTENFNSMGTTGTTRPTGWTTKNGASGTDNNTWGSSVTASAVAAMVNITSALTANNAPTATNVNGYNAQGASSSDRVFCTSPTGQAGVATQLSLTNGTAAAISSIVVGYDTRRYTAASSANELPGYWLFYSLDNGTTWANVAALNPAISGTSGVVVPNTVGVTTVPATTVSLSGAWAAGGTLLLRWIDDNANQTSPDQIIGLDNVVINAGQPGPTVALTAPANGSTTALPASVNLVASASDSNGTVAKVEFYQGATKLGEATSSPFQYTWTGMISGSYSLTAKATDNDGASTTSSPVTITVTNPSNVAPAVAITSEFDGQKVPASTLVLTASASDSDGVVSKVEFFNGATKLGESTTAPYSLTLPSVAVGTYAITAKATDNDGGTTTSAVVNVQAVAYTDTTVLNRGSVWKYLDDGSNQGTAWKETAFDDSAWASGAARLGYGDTQVTALRQGPSGMTSSTKYITYYFRRTFTVSDVSKVIGLSSTLQRDDAAVIYINGVEVARSNMPAGAFDYLTNSSTIVDAADETTFFPLTLPFASLVTGENTIAVEIHQRDNTSSDLGFDMDLTLATEGGNARPVVQMTSPANGSTAFLGNPILLSADASDSDGTIAKVEFFNGATKLGQATSAPWQYTWNGVTAGSYSLTAVATDDLGATGTSSAVSLTVSTGPSGTLQRGPYLNMANQNSIVVRWRSSQSVVGRVRYGLSPTALNLSTDEASAKTDHEVRLTGLTPYTRYYYSVGSAQDALTPESAETTSFKAVGTLAPTAADYTFRTSPVPGTATDTRIWIIGDCGRGTSTQAGGREAYQTFTGSRIPDLNLQLGDNAYNSGTDSEYQTGYFNMYADYFRKMPQWSTLGNHDANNGVTNPATNFPYFDMFTFPKAGECGGVASGTEHYYSFDYGNIHFICLDSQASDTTVDNAATTGTNEDGPMAAWLRQDLASTTATWILAFWHHPPYSKGSHDSDSETQMVNMRTRFNPILEQGGVDMVFVGHSHNYERSFLLDGHYGTSGTITTAMKKNAGNGSTTGITTGASGVIRRAPNFTATTTTAGTVIPADGAYKKPLTGPRDHFGTVYNTAGMSGLADAGSINHTAMYISYNTVGTVNIDINGNTLKATYVQSGGATPDNYTIVKEGAADTDGDGIPDAYEMANGLNRYSNDANANTDGDGVSNFLQFAFGLDPRVGGDTTPVDVNVGSHSLAKRGMPATWYQATNNGTDFRVLFTRRKDYQEAGVSYTPQFSADLVNWTSSNATQEVVADGGDVEAVSIRYPLFVGGRKARYFRIQVSSNH</sequence>
<dbReference type="KEGG" id="lamb:KBB96_02065"/>
<evidence type="ECO:0000313" key="7">
    <source>
        <dbReference type="Proteomes" id="UP000676169"/>
    </source>
</evidence>
<dbReference type="Pfam" id="PF00149">
    <property type="entry name" value="Metallophos"/>
    <property type="match status" value="1"/>
</dbReference>
<dbReference type="Gene3D" id="2.60.120.260">
    <property type="entry name" value="Galactose-binding domain-like"/>
    <property type="match status" value="2"/>
</dbReference>
<reference evidence="6" key="1">
    <citation type="submission" date="2021-04" db="EMBL/GenBank/DDBJ databases">
        <title>Luteolibacter sp. 32A isolated from the skin of an Anderson's salamander (Ambystoma andersonii).</title>
        <authorList>
            <person name="Spergser J."/>
            <person name="Busse H.-J."/>
        </authorList>
    </citation>
    <scope>NUCLEOTIDE SEQUENCE</scope>
    <source>
        <strain evidence="6">32A</strain>
    </source>
</reference>
<dbReference type="SUPFAM" id="SSF56300">
    <property type="entry name" value="Metallo-dependent phosphatases"/>
    <property type="match status" value="1"/>
</dbReference>
<keyword evidence="1 3" id="KW-0732">Signal</keyword>
<keyword evidence="7" id="KW-1185">Reference proteome</keyword>
<gene>
    <name evidence="6" type="ORF">KBB96_02065</name>
</gene>
<dbReference type="InterPro" id="IPR013783">
    <property type="entry name" value="Ig-like_fold"/>
</dbReference>
<dbReference type="GO" id="GO:0003993">
    <property type="term" value="F:acid phosphatase activity"/>
    <property type="evidence" value="ECO:0007669"/>
    <property type="project" value="InterPro"/>
</dbReference>
<organism evidence="6 7">
    <name type="scientific">Luteolibacter ambystomatis</name>
    <dbReference type="NCBI Taxonomy" id="2824561"/>
    <lineage>
        <taxon>Bacteria</taxon>
        <taxon>Pseudomonadati</taxon>
        <taxon>Verrucomicrobiota</taxon>
        <taxon>Verrucomicrobiia</taxon>
        <taxon>Verrucomicrobiales</taxon>
        <taxon>Verrucomicrobiaceae</taxon>
        <taxon>Luteolibacter</taxon>
    </lineage>
</organism>
<dbReference type="Pfam" id="PF17957">
    <property type="entry name" value="Big_7"/>
    <property type="match status" value="3"/>
</dbReference>
<dbReference type="Gene3D" id="3.60.21.10">
    <property type="match status" value="1"/>
</dbReference>
<dbReference type="PANTHER" id="PTHR45867">
    <property type="entry name" value="PURPLE ACID PHOSPHATASE"/>
    <property type="match status" value="1"/>
</dbReference>